<evidence type="ECO:0000256" key="2">
    <source>
        <dbReference type="PROSITE-ProRule" id="PRU00708"/>
    </source>
</evidence>
<feature type="repeat" description="PPR" evidence="2">
    <location>
        <begin position="159"/>
        <end position="193"/>
    </location>
</feature>
<feature type="repeat" description="PPR" evidence="2">
    <location>
        <begin position="79"/>
        <end position="109"/>
    </location>
</feature>
<organism evidence="3 4">
    <name type="scientific">Kingdonia uniflora</name>
    <dbReference type="NCBI Taxonomy" id="39325"/>
    <lineage>
        <taxon>Eukaryota</taxon>
        <taxon>Viridiplantae</taxon>
        <taxon>Streptophyta</taxon>
        <taxon>Embryophyta</taxon>
        <taxon>Tracheophyta</taxon>
        <taxon>Spermatophyta</taxon>
        <taxon>Magnoliopsida</taxon>
        <taxon>Ranunculales</taxon>
        <taxon>Circaeasteraceae</taxon>
        <taxon>Kingdonia</taxon>
    </lineage>
</organism>
<comment type="caution">
    <text evidence="3">The sequence shown here is derived from an EMBL/GenBank/DDBJ whole genome shotgun (WGS) entry which is preliminary data.</text>
</comment>
<sequence length="233" mass="26062">MDASETDAEGKPENTISTLLPMCDGKWNYGTEIHCFISKNESSLDYLDVHVGSCLIDMYSKRKDVMLGRRVFDRMKCRNIVAWTAMIMSYIQNGDCEEALALFWRMQLSDDGKQIHGFVIINEFNHQVSLNNALIDMYCKCGDLSYAKRVFDNDAYCKDEISWSLIIAGYGLHGKGNEAVSLFNGMLQMGIKEGLNIYNSTVTVYGISPIMEACACVADMLGRAGQLDRAGVH</sequence>
<evidence type="ECO:0008006" key="5">
    <source>
        <dbReference type="Google" id="ProtNLM"/>
    </source>
</evidence>
<dbReference type="GO" id="GO:0009451">
    <property type="term" value="P:RNA modification"/>
    <property type="evidence" value="ECO:0007669"/>
    <property type="project" value="InterPro"/>
</dbReference>
<dbReference type="OrthoDB" id="879807at2759"/>
<keyword evidence="4" id="KW-1185">Reference proteome</keyword>
<accession>A0A7J7NK65</accession>
<dbReference type="InterPro" id="IPR002885">
    <property type="entry name" value="PPR_rpt"/>
</dbReference>
<protein>
    <recommendedName>
        <fullName evidence="5">Pentatricopeptide repeat-containing protein</fullName>
    </recommendedName>
</protein>
<dbReference type="PANTHER" id="PTHR47926">
    <property type="entry name" value="PENTATRICOPEPTIDE REPEAT-CONTAINING PROTEIN"/>
    <property type="match status" value="1"/>
</dbReference>
<dbReference type="NCBIfam" id="TIGR00756">
    <property type="entry name" value="PPR"/>
    <property type="match status" value="3"/>
</dbReference>
<dbReference type="Gene3D" id="1.25.40.10">
    <property type="entry name" value="Tetratricopeptide repeat domain"/>
    <property type="match status" value="2"/>
</dbReference>
<reference evidence="3 4" key="1">
    <citation type="journal article" date="2020" name="IScience">
        <title>Genome Sequencing of the Endangered Kingdonia uniflora (Circaeasteraceae, Ranunculales) Reveals Potential Mechanisms of Evolutionary Specialization.</title>
        <authorList>
            <person name="Sun Y."/>
            <person name="Deng T."/>
            <person name="Zhang A."/>
            <person name="Moore M.J."/>
            <person name="Landis J.B."/>
            <person name="Lin N."/>
            <person name="Zhang H."/>
            <person name="Zhang X."/>
            <person name="Huang J."/>
            <person name="Zhang X."/>
            <person name="Sun H."/>
            <person name="Wang H."/>
        </authorList>
    </citation>
    <scope>NUCLEOTIDE SEQUENCE [LARGE SCALE GENOMIC DNA]</scope>
    <source>
        <strain evidence="3">TB1705</strain>
        <tissue evidence="3">Leaf</tissue>
    </source>
</reference>
<dbReference type="PANTHER" id="PTHR47926:SF347">
    <property type="entry name" value="PENTATRICOPEPTIDE REPEAT-CONTAINING PROTEIN"/>
    <property type="match status" value="1"/>
</dbReference>
<dbReference type="Pfam" id="PF01535">
    <property type="entry name" value="PPR"/>
    <property type="match status" value="4"/>
</dbReference>
<keyword evidence="1" id="KW-0677">Repeat</keyword>
<evidence type="ECO:0000313" key="4">
    <source>
        <dbReference type="Proteomes" id="UP000541444"/>
    </source>
</evidence>
<dbReference type="InterPro" id="IPR011990">
    <property type="entry name" value="TPR-like_helical_dom_sf"/>
</dbReference>
<gene>
    <name evidence="3" type="ORF">GIB67_043149</name>
</gene>
<proteinExistence type="predicted"/>
<name>A0A7J7NK65_9MAGN</name>
<dbReference type="AlphaFoldDB" id="A0A7J7NK65"/>
<evidence type="ECO:0000313" key="3">
    <source>
        <dbReference type="EMBL" id="KAF6167288.1"/>
    </source>
</evidence>
<evidence type="ECO:0000256" key="1">
    <source>
        <dbReference type="ARBA" id="ARBA00022737"/>
    </source>
</evidence>
<dbReference type="InterPro" id="IPR046960">
    <property type="entry name" value="PPR_At4g14850-like_plant"/>
</dbReference>
<dbReference type="GO" id="GO:0003723">
    <property type="term" value="F:RNA binding"/>
    <property type="evidence" value="ECO:0007669"/>
    <property type="project" value="InterPro"/>
</dbReference>
<dbReference type="PROSITE" id="PS51375">
    <property type="entry name" value="PPR"/>
    <property type="match status" value="2"/>
</dbReference>
<dbReference type="EMBL" id="JACGCM010000760">
    <property type="protein sequence ID" value="KAF6167288.1"/>
    <property type="molecule type" value="Genomic_DNA"/>
</dbReference>
<dbReference type="Proteomes" id="UP000541444">
    <property type="component" value="Unassembled WGS sequence"/>
</dbReference>